<dbReference type="InterPro" id="IPR046348">
    <property type="entry name" value="SIS_dom_sf"/>
</dbReference>
<dbReference type="PIRSF" id="PIRSF004692">
    <property type="entry name" value="KdsD_KpsF"/>
    <property type="match status" value="1"/>
</dbReference>
<dbReference type="EMBL" id="JBHFFA010000002">
    <property type="protein sequence ID" value="KAL2643628.1"/>
    <property type="molecule type" value="Genomic_DNA"/>
</dbReference>
<dbReference type="InterPro" id="IPR001347">
    <property type="entry name" value="SIS_dom"/>
</dbReference>
<keyword evidence="9" id="KW-1185">Reference proteome</keyword>
<dbReference type="NCBIfam" id="TIGR00393">
    <property type="entry name" value="kpsF"/>
    <property type="match status" value="1"/>
</dbReference>
<comment type="caution">
    <text evidence="8">The sequence shown here is derived from an EMBL/GenBank/DDBJ whole genome shotgun (WGS) entry which is preliminary data.</text>
</comment>
<dbReference type="CDD" id="cd05014">
    <property type="entry name" value="SIS_Kpsf"/>
    <property type="match status" value="1"/>
</dbReference>
<evidence type="ECO:0000256" key="5">
    <source>
        <dbReference type="PROSITE-ProRule" id="PRU00703"/>
    </source>
</evidence>
<evidence type="ECO:0000259" key="7">
    <source>
        <dbReference type="PROSITE" id="PS51464"/>
    </source>
</evidence>
<evidence type="ECO:0000256" key="2">
    <source>
        <dbReference type="ARBA" id="ARBA00022737"/>
    </source>
</evidence>
<dbReference type="Pfam" id="PF00571">
    <property type="entry name" value="CBS"/>
    <property type="match status" value="2"/>
</dbReference>
<evidence type="ECO:0008006" key="10">
    <source>
        <dbReference type="Google" id="ProtNLM"/>
    </source>
</evidence>
<feature type="domain" description="SIS" evidence="7">
    <location>
        <begin position="87"/>
        <end position="229"/>
    </location>
</feature>
<keyword evidence="3 5" id="KW-0129">CBS domain</keyword>
<dbReference type="SUPFAM" id="SSF53697">
    <property type="entry name" value="SIS domain"/>
    <property type="match status" value="1"/>
</dbReference>
<keyword evidence="2" id="KW-0677">Repeat</keyword>
<dbReference type="Pfam" id="PF01380">
    <property type="entry name" value="SIS"/>
    <property type="match status" value="1"/>
</dbReference>
<feature type="site" description="Catalytically relevant" evidence="4">
    <location>
        <position position="197"/>
    </location>
</feature>
<evidence type="ECO:0000259" key="6">
    <source>
        <dbReference type="PROSITE" id="PS51371"/>
    </source>
</evidence>
<dbReference type="Proteomes" id="UP001605036">
    <property type="component" value="Unassembled WGS sequence"/>
</dbReference>
<dbReference type="InterPro" id="IPR035474">
    <property type="entry name" value="SIS_Kpsf"/>
</dbReference>
<dbReference type="InterPro" id="IPR046342">
    <property type="entry name" value="CBS_dom_sf"/>
</dbReference>
<name>A0ABD1Z7C8_9MARC</name>
<feature type="domain" description="CBS" evidence="6">
    <location>
        <begin position="255"/>
        <end position="314"/>
    </location>
</feature>
<evidence type="ECO:0000256" key="3">
    <source>
        <dbReference type="ARBA" id="ARBA00023122"/>
    </source>
</evidence>
<dbReference type="InterPro" id="IPR004800">
    <property type="entry name" value="KdsD/KpsF-type"/>
</dbReference>
<dbReference type="CDD" id="cd04604">
    <property type="entry name" value="CBS_pair_SIS_assoc"/>
    <property type="match status" value="1"/>
</dbReference>
<dbReference type="InterPro" id="IPR000644">
    <property type="entry name" value="CBS_dom"/>
</dbReference>
<gene>
    <name evidence="8" type="ORF">R1flu_011215</name>
</gene>
<sequence length="377" mass="41333">MGAAELKDVKDPSDLNLEMGAAEAKDVSDPSNLNLELGGTEVKDVSDVSNLNLGMDKNYIRTLFEDQRRYLDYFFDRLNFSQVEAFTDICVAAQGVIFFSGVGKSGFIAQKISQTLVSTGTRSAFLSPTDALHGDIGIVTAQDILVLFSKSGATDELLRLVPCARAKGAYLVAITSVKSSTLAKLCDMHVYLPLERELCPFNLAPVTSTSIQMLFGDTIVVAIMKAKNLTREEYALNHPAGRIGKRLIFRVEDVMKRGGELPMCREDDLIMDQLVELSAKGLGCLIVVDEHKHLLGTFTDGDLRRSLNSHEEKIFSLTVGQMCHRSPRSISPDAMAVEAMQKMEDPPSPVTFLPVVDENKIDENGVLLIGAFNQSHD</sequence>
<reference evidence="8 9" key="1">
    <citation type="submission" date="2024-09" db="EMBL/GenBank/DDBJ databases">
        <title>Chromosome-scale assembly of Riccia fluitans.</title>
        <authorList>
            <person name="Paukszto L."/>
            <person name="Sawicki J."/>
            <person name="Karawczyk K."/>
            <person name="Piernik-Szablinska J."/>
            <person name="Szczecinska M."/>
            <person name="Mazdziarz M."/>
        </authorList>
    </citation>
    <scope>NUCLEOTIDE SEQUENCE [LARGE SCALE GENOMIC DNA]</scope>
    <source>
        <strain evidence="8">Rf_01</strain>
        <tissue evidence="8">Aerial parts of the thallus</tissue>
    </source>
</reference>
<dbReference type="PANTHER" id="PTHR47476">
    <property type="match status" value="1"/>
</dbReference>
<feature type="site" description="Catalytically relevant" evidence="4">
    <location>
        <position position="238"/>
    </location>
</feature>
<dbReference type="PROSITE" id="PS51371">
    <property type="entry name" value="CBS"/>
    <property type="match status" value="1"/>
</dbReference>
<dbReference type="Gene3D" id="3.40.50.10490">
    <property type="entry name" value="Glucose-6-phosphate isomerase like protein, domain 1"/>
    <property type="match status" value="1"/>
</dbReference>
<dbReference type="Gene3D" id="3.10.580.10">
    <property type="entry name" value="CBS-domain"/>
    <property type="match status" value="1"/>
</dbReference>
<accession>A0ABD1Z7C8</accession>
<dbReference type="PROSITE" id="PS51464">
    <property type="entry name" value="SIS"/>
    <property type="match status" value="1"/>
</dbReference>
<protein>
    <recommendedName>
        <fullName evidence="10">Arabinose 5-phosphate isomerase</fullName>
    </recommendedName>
</protein>
<feature type="site" description="Catalytically relevant" evidence="4">
    <location>
        <position position="156"/>
    </location>
</feature>
<feature type="site" description="Catalytically relevant" evidence="4">
    <location>
        <position position="104"/>
    </location>
</feature>
<evidence type="ECO:0000313" key="8">
    <source>
        <dbReference type="EMBL" id="KAL2643628.1"/>
    </source>
</evidence>
<dbReference type="PANTHER" id="PTHR47476:SF2">
    <property type="entry name" value="ARABINOSE 5-PHOSPHATE ISOMERASE-RELATED"/>
    <property type="match status" value="1"/>
</dbReference>
<evidence type="ECO:0000256" key="4">
    <source>
        <dbReference type="PIRSR" id="PIRSR004692-3"/>
    </source>
</evidence>
<evidence type="ECO:0000313" key="9">
    <source>
        <dbReference type="Proteomes" id="UP001605036"/>
    </source>
</evidence>
<evidence type="ECO:0000256" key="1">
    <source>
        <dbReference type="ARBA" id="ARBA00008165"/>
    </source>
</evidence>
<dbReference type="AlphaFoldDB" id="A0ABD1Z7C8"/>
<organism evidence="8 9">
    <name type="scientific">Riccia fluitans</name>
    <dbReference type="NCBI Taxonomy" id="41844"/>
    <lineage>
        <taxon>Eukaryota</taxon>
        <taxon>Viridiplantae</taxon>
        <taxon>Streptophyta</taxon>
        <taxon>Embryophyta</taxon>
        <taxon>Marchantiophyta</taxon>
        <taxon>Marchantiopsida</taxon>
        <taxon>Marchantiidae</taxon>
        <taxon>Marchantiales</taxon>
        <taxon>Ricciaceae</taxon>
        <taxon>Riccia</taxon>
    </lineage>
</organism>
<comment type="similarity">
    <text evidence="1">Belongs to the SIS family. GutQ/KpsF subfamily.</text>
</comment>
<proteinExistence type="inferred from homology"/>